<proteinExistence type="predicted"/>
<evidence type="ECO:0000313" key="1">
    <source>
        <dbReference type="EMBL" id="KAK8864820.1"/>
    </source>
</evidence>
<reference evidence="1 2" key="1">
    <citation type="submission" date="2024-04" db="EMBL/GenBank/DDBJ databases">
        <title>Tritrichomonas musculus Genome.</title>
        <authorList>
            <person name="Alves-Ferreira E."/>
            <person name="Grigg M."/>
            <person name="Lorenzi H."/>
            <person name="Galac M."/>
        </authorList>
    </citation>
    <scope>NUCLEOTIDE SEQUENCE [LARGE SCALE GENOMIC DNA]</scope>
    <source>
        <strain evidence="1 2">EAF2021</strain>
    </source>
</reference>
<comment type="caution">
    <text evidence="1">The sequence shown here is derived from an EMBL/GenBank/DDBJ whole genome shotgun (WGS) entry which is preliminary data.</text>
</comment>
<dbReference type="EMBL" id="JAPFFF010000016">
    <property type="protein sequence ID" value="KAK8864820.1"/>
    <property type="molecule type" value="Genomic_DNA"/>
</dbReference>
<accession>A0ABR2IKH1</accession>
<sequence>MALFIGMKNLPLDLLCSEQFHQLAIDFITYGLEFASDRGAEEKANQLFNKINREKLRHIMTSEAFKHHRSILNQFLQVPFFFCVSSMTQDVFTMSAFWHFGAHLHQRGKKETKNKLALLMFFQ</sequence>
<name>A0ABR2IKH1_9EUKA</name>
<organism evidence="1 2">
    <name type="scientific">Tritrichomonas musculus</name>
    <dbReference type="NCBI Taxonomy" id="1915356"/>
    <lineage>
        <taxon>Eukaryota</taxon>
        <taxon>Metamonada</taxon>
        <taxon>Parabasalia</taxon>
        <taxon>Tritrichomonadida</taxon>
        <taxon>Tritrichomonadidae</taxon>
        <taxon>Tritrichomonas</taxon>
    </lineage>
</organism>
<evidence type="ECO:0000313" key="2">
    <source>
        <dbReference type="Proteomes" id="UP001470230"/>
    </source>
</evidence>
<protein>
    <submittedName>
        <fullName evidence="1">Uncharacterized protein</fullName>
    </submittedName>
</protein>
<keyword evidence="2" id="KW-1185">Reference proteome</keyword>
<dbReference type="Proteomes" id="UP001470230">
    <property type="component" value="Unassembled WGS sequence"/>
</dbReference>
<gene>
    <name evidence="1" type="ORF">M9Y10_010346</name>
</gene>